<proteinExistence type="predicted"/>
<dbReference type="AlphaFoldDB" id="A0A8A3S7N6"/>
<feature type="transmembrane region" description="Helical" evidence="1">
    <location>
        <begin position="77"/>
        <end position="100"/>
    </location>
</feature>
<sequence>MSCIFSTLLLFAYLTPAVTATNMASRVAESSTQDLFTLFIAGVLYLNILAVVMVHILRRGKKVKGRSTIARIMGVSFGILSVAAGSIFMISTVLVVLGRFADITLFAWTWDFLAYLITDMIPAAIGVVIPSMTIALLILGAAGVLIFLLGAMLIVRYGGEEIFSEVATPTGSGKNVQGGVDKISEPLNPILSFKVDIRRTDEPAADMKVVLRHRNGLNVRSKYTDFNGEVSFTNVEGFGSDYYAYVEGDENREIYRVIRT</sequence>
<feature type="transmembrane region" description="Helical" evidence="1">
    <location>
        <begin position="112"/>
        <end position="129"/>
    </location>
</feature>
<evidence type="ECO:0000313" key="3">
    <source>
        <dbReference type="Proteomes" id="UP001042704"/>
    </source>
</evidence>
<gene>
    <name evidence="2" type="ORF">RJ40_09330</name>
</gene>
<name>A0A8A3S7N6_9EURY</name>
<dbReference type="GeneID" id="76424569"/>
<reference evidence="2" key="1">
    <citation type="journal article" date="2001" name="Int. J. Syst. Evol. Microbiol.">
        <title>Methanofollis aquaemaris sp. nov., a methanogen isolated from an aquaculture fish pond.</title>
        <authorList>
            <person name="Lai M.C."/>
            <person name="Chen S.C."/>
        </authorList>
    </citation>
    <scope>NUCLEOTIDE SEQUENCE</scope>
    <source>
        <strain evidence="2">N2F9704</strain>
    </source>
</reference>
<feature type="transmembrane region" description="Helical" evidence="1">
    <location>
        <begin position="136"/>
        <end position="155"/>
    </location>
</feature>
<keyword evidence="1" id="KW-0472">Membrane</keyword>
<keyword evidence="3" id="KW-1185">Reference proteome</keyword>
<evidence type="ECO:0000256" key="1">
    <source>
        <dbReference type="SAM" id="Phobius"/>
    </source>
</evidence>
<keyword evidence="1" id="KW-0812">Transmembrane</keyword>
<organism evidence="2 3">
    <name type="scientific">Methanofollis aquaemaris</name>
    <dbReference type="NCBI Taxonomy" id="126734"/>
    <lineage>
        <taxon>Archaea</taxon>
        <taxon>Methanobacteriati</taxon>
        <taxon>Methanobacteriota</taxon>
        <taxon>Stenosarchaea group</taxon>
        <taxon>Methanomicrobia</taxon>
        <taxon>Methanomicrobiales</taxon>
        <taxon>Methanomicrobiaceae</taxon>
        <taxon>Methanofollis</taxon>
    </lineage>
</organism>
<accession>A0A8A3S7N6</accession>
<feature type="transmembrane region" description="Helical" evidence="1">
    <location>
        <begin position="35"/>
        <end position="57"/>
    </location>
</feature>
<keyword evidence="1" id="KW-1133">Transmembrane helix</keyword>
<dbReference type="Proteomes" id="UP001042704">
    <property type="component" value="Chromosome"/>
</dbReference>
<dbReference type="RefSeq" id="WP_265580603.1">
    <property type="nucleotide sequence ID" value="NZ_CP036172.1"/>
</dbReference>
<evidence type="ECO:0000313" key="2">
    <source>
        <dbReference type="EMBL" id="QSZ67694.1"/>
    </source>
</evidence>
<dbReference type="KEGG" id="maqe:RJ40_09330"/>
<protein>
    <submittedName>
        <fullName evidence="2">Uncharacterized protein</fullName>
    </submittedName>
</protein>
<reference evidence="2" key="2">
    <citation type="submission" date="2019-02" db="EMBL/GenBank/DDBJ databases">
        <authorList>
            <person name="Chen S.-C."/>
            <person name="Chien H.-H."/>
            <person name="Lai M.-C."/>
        </authorList>
    </citation>
    <scope>NUCLEOTIDE SEQUENCE</scope>
    <source>
        <strain evidence="2">N2F9704</strain>
    </source>
</reference>
<dbReference type="EMBL" id="CP036172">
    <property type="protein sequence ID" value="QSZ67694.1"/>
    <property type="molecule type" value="Genomic_DNA"/>
</dbReference>